<name>A0ABS3SDJ8_9CELL</name>
<feature type="transmembrane region" description="Helical" evidence="6">
    <location>
        <begin position="297"/>
        <end position="317"/>
    </location>
</feature>
<keyword evidence="5 6" id="KW-0472">Membrane</keyword>
<dbReference type="InterPro" id="IPR050833">
    <property type="entry name" value="Poly_Biosynth_Transport"/>
</dbReference>
<accession>A0ABS3SDJ8</accession>
<dbReference type="PANTHER" id="PTHR30250:SF11">
    <property type="entry name" value="O-ANTIGEN TRANSPORTER-RELATED"/>
    <property type="match status" value="1"/>
</dbReference>
<feature type="transmembrane region" description="Helical" evidence="6">
    <location>
        <begin position="337"/>
        <end position="355"/>
    </location>
</feature>
<evidence type="ECO:0000256" key="3">
    <source>
        <dbReference type="ARBA" id="ARBA00022692"/>
    </source>
</evidence>
<comment type="subcellular location">
    <subcellularLocation>
        <location evidence="1">Cell membrane</location>
        <topology evidence="1">Multi-pass membrane protein</topology>
    </subcellularLocation>
</comment>
<dbReference type="PANTHER" id="PTHR30250">
    <property type="entry name" value="PST FAMILY PREDICTED COLANIC ACID TRANSPORTER"/>
    <property type="match status" value="1"/>
</dbReference>
<evidence type="ECO:0000256" key="5">
    <source>
        <dbReference type="ARBA" id="ARBA00023136"/>
    </source>
</evidence>
<keyword evidence="4 6" id="KW-1133">Transmembrane helix</keyword>
<feature type="transmembrane region" description="Helical" evidence="6">
    <location>
        <begin position="251"/>
        <end position="271"/>
    </location>
</feature>
<feature type="transmembrane region" description="Helical" evidence="6">
    <location>
        <begin position="84"/>
        <end position="105"/>
    </location>
</feature>
<sequence>MRRSDSPTWVALGALTSGAATYVLLVVTARAVGPAAYGRFSLFWAAIIITSLGAFLPFEQVLARRSAGRRASAASVVALRVSGTRLALVVAAIAIAVHTVIQLVRGGSTDAVVISVVAFALACLGYAWQFPSRGVLAGRTAFRQYAVVVVVDAGLRAVLALVLWAAGVHSVGPYVAAVAASSLVCGAVGAWLVHRWHRHAPAMPVVAEAPPRRGATLAHEVGGLVVAMLCMQALLNSGLVVAGAAGTGQDAVVAGHLLAALTLARLPVFVLQAAQAAYVSRIADLAHRREHAALRRLLLMVASAVLAMAAATVLVAAAVGPQLVSLVFGPDYTVSRAAVTLVAGGIAAYLVASVTNDVAVALGAHRWTSPAWVCALLTAVVVAVAVPDLIVRSALPLLVGSLTAAAVLLPVVIRRARPDAPAW</sequence>
<feature type="transmembrane region" description="Helical" evidence="6">
    <location>
        <begin position="393"/>
        <end position="413"/>
    </location>
</feature>
<protein>
    <submittedName>
        <fullName evidence="7">Oligosaccharide flippase family protein</fullName>
    </submittedName>
</protein>
<proteinExistence type="predicted"/>
<feature type="transmembrane region" description="Helical" evidence="6">
    <location>
        <begin position="221"/>
        <end position="245"/>
    </location>
</feature>
<evidence type="ECO:0000256" key="2">
    <source>
        <dbReference type="ARBA" id="ARBA00022475"/>
    </source>
</evidence>
<evidence type="ECO:0000256" key="6">
    <source>
        <dbReference type="SAM" id="Phobius"/>
    </source>
</evidence>
<dbReference type="EMBL" id="JAGFBM010000001">
    <property type="protein sequence ID" value="MBO3083833.1"/>
    <property type="molecule type" value="Genomic_DNA"/>
</dbReference>
<keyword evidence="2" id="KW-1003">Cell membrane</keyword>
<feature type="transmembrane region" description="Helical" evidence="6">
    <location>
        <begin position="111"/>
        <end position="130"/>
    </location>
</feature>
<feature type="transmembrane region" description="Helical" evidence="6">
    <location>
        <begin position="367"/>
        <end position="387"/>
    </location>
</feature>
<keyword evidence="8" id="KW-1185">Reference proteome</keyword>
<organism evidence="7 8">
    <name type="scientific">Cellulomonas fengjieae</name>
    <dbReference type="NCBI Taxonomy" id="2819978"/>
    <lineage>
        <taxon>Bacteria</taxon>
        <taxon>Bacillati</taxon>
        <taxon>Actinomycetota</taxon>
        <taxon>Actinomycetes</taxon>
        <taxon>Micrococcales</taxon>
        <taxon>Cellulomonadaceae</taxon>
        <taxon>Cellulomonas</taxon>
    </lineage>
</organism>
<gene>
    <name evidence="7" type="ORF">J4035_04200</name>
</gene>
<feature type="transmembrane region" description="Helical" evidence="6">
    <location>
        <begin position="41"/>
        <end position="63"/>
    </location>
</feature>
<comment type="caution">
    <text evidence="7">The sequence shown here is derived from an EMBL/GenBank/DDBJ whole genome shotgun (WGS) entry which is preliminary data.</text>
</comment>
<evidence type="ECO:0000313" key="7">
    <source>
        <dbReference type="EMBL" id="MBO3083833.1"/>
    </source>
</evidence>
<keyword evidence="3 6" id="KW-0812">Transmembrane</keyword>
<reference evidence="7 8" key="1">
    <citation type="submission" date="2021-03" db="EMBL/GenBank/DDBJ databases">
        <title>novel species in genus Cellulomonas.</title>
        <authorList>
            <person name="Zhang G."/>
        </authorList>
    </citation>
    <scope>NUCLEOTIDE SEQUENCE [LARGE SCALE GENOMIC DNA]</scope>
    <source>
        <strain evidence="8">zg-ZUI188</strain>
    </source>
</reference>
<evidence type="ECO:0000256" key="4">
    <source>
        <dbReference type="ARBA" id="ARBA00022989"/>
    </source>
</evidence>
<dbReference type="Proteomes" id="UP000678317">
    <property type="component" value="Unassembled WGS sequence"/>
</dbReference>
<evidence type="ECO:0000313" key="8">
    <source>
        <dbReference type="Proteomes" id="UP000678317"/>
    </source>
</evidence>
<feature type="transmembrane region" description="Helical" evidence="6">
    <location>
        <begin position="171"/>
        <end position="193"/>
    </location>
</feature>
<dbReference type="RefSeq" id="WP_208288651.1">
    <property type="nucleotide sequence ID" value="NZ_CP074404.1"/>
</dbReference>
<feature type="transmembrane region" description="Helical" evidence="6">
    <location>
        <begin position="142"/>
        <end position="165"/>
    </location>
</feature>
<evidence type="ECO:0000256" key="1">
    <source>
        <dbReference type="ARBA" id="ARBA00004651"/>
    </source>
</evidence>